<keyword evidence="1" id="KW-0732">Signal</keyword>
<protein>
    <submittedName>
        <fullName evidence="2">ATPase</fullName>
    </submittedName>
</protein>
<dbReference type="RefSeq" id="WP_109720617.1">
    <property type="nucleotide sequence ID" value="NZ_QEQK01000009.1"/>
</dbReference>
<evidence type="ECO:0000313" key="2">
    <source>
        <dbReference type="EMBL" id="PWN55693.1"/>
    </source>
</evidence>
<dbReference type="InterPro" id="IPR023393">
    <property type="entry name" value="START-like_dom_sf"/>
</dbReference>
<dbReference type="Proteomes" id="UP000251800">
    <property type="component" value="Unassembled WGS sequence"/>
</dbReference>
<dbReference type="OrthoDB" id="5735475at2"/>
<gene>
    <name evidence="2" type="ORF">DEH80_11350</name>
</gene>
<name>A0A363UJT2_9GAMM</name>
<keyword evidence="3" id="KW-1185">Reference proteome</keyword>
<dbReference type="SUPFAM" id="SSF55961">
    <property type="entry name" value="Bet v1-like"/>
    <property type="match status" value="1"/>
</dbReference>
<sequence>MNRALARLLGNTLALLVAGPAAAEVVAQSSSGFLVRHQVMVDLPPLQAYRTLTDLHRWWNPAHTWSGDAAHLRLEARVGGCWCERWIENGQTVDIEHMRIRAARPGALLRATGGLGPLQELSVSGTLSWTLEAGDAGQSIVTMEYTVSGWTPDGLDAWAEPVDFVLGEQSQRYARLINTGHADAP</sequence>
<accession>A0A363UJT2</accession>
<dbReference type="EMBL" id="QEQK01000009">
    <property type="protein sequence ID" value="PWN55693.1"/>
    <property type="molecule type" value="Genomic_DNA"/>
</dbReference>
<evidence type="ECO:0000313" key="3">
    <source>
        <dbReference type="Proteomes" id="UP000251800"/>
    </source>
</evidence>
<proteinExistence type="predicted"/>
<organism evidence="2 3">
    <name type="scientific">Abyssibacter profundi</name>
    <dbReference type="NCBI Taxonomy" id="2182787"/>
    <lineage>
        <taxon>Bacteria</taxon>
        <taxon>Pseudomonadati</taxon>
        <taxon>Pseudomonadota</taxon>
        <taxon>Gammaproteobacteria</taxon>
        <taxon>Chromatiales</taxon>
        <taxon>Oceanococcaceae</taxon>
        <taxon>Abyssibacter</taxon>
    </lineage>
</organism>
<feature type="signal peptide" evidence="1">
    <location>
        <begin position="1"/>
        <end position="23"/>
    </location>
</feature>
<dbReference type="Gene3D" id="3.30.530.20">
    <property type="match status" value="1"/>
</dbReference>
<evidence type="ECO:0000256" key="1">
    <source>
        <dbReference type="SAM" id="SignalP"/>
    </source>
</evidence>
<feature type="chain" id="PRO_5016654220" evidence="1">
    <location>
        <begin position="24"/>
        <end position="185"/>
    </location>
</feature>
<reference evidence="2 3" key="1">
    <citation type="submission" date="2018-05" db="EMBL/GenBank/DDBJ databases">
        <title>Abyssibacter profundi OUC007T gen. nov., sp. nov, a marine bacterium isolated from seawater of the Mariana Trench.</title>
        <authorList>
            <person name="Zhou S."/>
        </authorList>
    </citation>
    <scope>NUCLEOTIDE SEQUENCE [LARGE SCALE GENOMIC DNA]</scope>
    <source>
        <strain evidence="2 3">OUC007</strain>
    </source>
</reference>
<comment type="caution">
    <text evidence="2">The sequence shown here is derived from an EMBL/GenBank/DDBJ whole genome shotgun (WGS) entry which is preliminary data.</text>
</comment>
<dbReference type="AlphaFoldDB" id="A0A363UJT2"/>